<dbReference type="GO" id="GO:0005840">
    <property type="term" value="C:ribosome"/>
    <property type="evidence" value="ECO:0007669"/>
    <property type="project" value="UniProtKB-KW"/>
</dbReference>
<reference evidence="1" key="1">
    <citation type="submission" date="2016-04" db="EMBL/GenBank/DDBJ databases">
        <title>The Complete Mitochondrial Genome of Engyodontium album and comparative analysis with other Ascomycota mitogenomes.</title>
        <authorList>
            <person name="Yuan X."/>
        </authorList>
    </citation>
    <scope>NUCLEOTIDE SEQUENCE</scope>
</reference>
<gene>
    <name evidence="1" type="primary">rps3</name>
</gene>
<keyword evidence="1" id="KW-0689">Ribosomal protein</keyword>
<dbReference type="AlphaFoldDB" id="A0A1L2MD91"/>
<dbReference type="GeneID" id="30686071"/>
<name>A0A1L2MD91_PARAQ</name>
<accession>A0A1L2MD91</accession>
<organism evidence="1">
    <name type="scientific">Parengyodontium album</name>
    <name type="common">Tritirachium album</name>
    <dbReference type="NCBI Taxonomy" id="37998"/>
    <lineage>
        <taxon>Eukaryota</taxon>
        <taxon>Fungi</taxon>
        <taxon>Dikarya</taxon>
        <taxon>Ascomycota</taxon>
        <taxon>Pezizomycotina</taxon>
        <taxon>Sordariomycetes</taxon>
        <taxon>Hypocreomycetidae</taxon>
        <taxon>Hypocreales</taxon>
        <taxon>Cordycipitaceae</taxon>
        <taxon>Parengyodontium</taxon>
    </lineage>
</organism>
<proteinExistence type="predicted"/>
<keyword evidence="1" id="KW-0496">Mitochondrion</keyword>
<dbReference type="RefSeq" id="YP_009330817.1">
    <property type="nucleotide sequence ID" value="NC_032302.1"/>
</dbReference>
<geneLocation type="mitochondrion" evidence="1"/>
<dbReference type="EMBL" id="KX061492">
    <property type="protein sequence ID" value="APD83407.1"/>
    <property type="molecule type" value="Genomic_DNA"/>
</dbReference>
<keyword evidence="1" id="KW-0687">Ribonucleoprotein</keyword>
<evidence type="ECO:0000313" key="1">
    <source>
        <dbReference type="EMBL" id="APD83407.1"/>
    </source>
</evidence>
<sequence>MKILNNNIKKSPKTIILNKKIGDLGKGKYLPSYSKEWKNIIYSYNKNTLKNIPSNTLNINKIIQSYFNLYFKDHKFIGLNKFVLLKRRRNFLRRIYISNAEIKHTNNKAIITLFNVNREKKILQKKYLKINKKINTTLIQRYIFFYKENLFQIYNILKKYKEKDIFFSDKINKRKLIQYKFQYLKKFLVLKNLYLKKVWSIIIKNYGKTYLNLLRKYELMYSLNQSKFNKLKFLPILTNILTKIIGKKIQYNIVNLKSITLHSDIFTQVLAIKLKKQITNPMKNMYSILNRASLALSSSNNTEKNILNEYKDLRLISHSNNQEKNSLFNNTNKNIHKNIFHSIGYKNMAGIRLEVKGRLTKRYRADRSISILKWKGGLKNRDSSFQGLSSVLFRGNTKSNISYSLATNKRRVGSFAVKGWIAGK</sequence>
<protein>
    <submittedName>
        <fullName evidence="1">Ribosomal protein S3</fullName>
    </submittedName>
</protein>